<organism evidence="14 15">
    <name type="scientific">Micrococcus endophyticus</name>
    <dbReference type="NCBI Taxonomy" id="455343"/>
    <lineage>
        <taxon>Bacteria</taxon>
        <taxon>Bacillati</taxon>
        <taxon>Actinomycetota</taxon>
        <taxon>Actinomycetes</taxon>
        <taxon>Micrococcales</taxon>
        <taxon>Micrococcaceae</taxon>
        <taxon>Micrococcus</taxon>
    </lineage>
</organism>
<dbReference type="GO" id="GO:0006508">
    <property type="term" value="P:proteolysis"/>
    <property type="evidence" value="ECO:0007669"/>
    <property type="project" value="UniProtKB-KW"/>
</dbReference>
<evidence type="ECO:0000313" key="14">
    <source>
        <dbReference type="EMBL" id="MBB5848125.1"/>
    </source>
</evidence>
<evidence type="ECO:0000256" key="4">
    <source>
        <dbReference type="ARBA" id="ARBA00022670"/>
    </source>
</evidence>
<evidence type="ECO:0000256" key="5">
    <source>
        <dbReference type="ARBA" id="ARBA00022692"/>
    </source>
</evidence>
<evidence type="ECO:0000256" key="8">
    <source>
        <dbReference type="ARBA" id="ARBA00022833"/>
    </source>
</evidence>
<dbReference type="Pfam" id="PF02163">
    <property type="entry name" value="Peptidase_M50"/>
    <property type="match status" value="2"/>
</dbReference>
<protein>
    <submittedName>
        <fullName evidence="14">Zn-dependent protease</fullName>
    </submittedName>
</protein>
<dbReference type="GO" id="GO:0008237">
    <property type="term" value="F:metallopeptidase activity"/>
    <property type="evidence" value="ECO:0007669"/>
    <property type="project" value="UniProtKB-KW"/>
</dbReference>
<keyword evidence="6" id="KW-0479">Metal-binding</keyword>
<dbReference type="AlphaFoldDB" id="A0A7W9JHQ3"/>
<evidence type="ECO:0000256" key="3">
    <source>
        <dbReference type="ARBA" id="ARBA00007931"/>
    </source>
</evidence>
<dbReference type="PANTHER" id="PTHR39188">
    <property type="entry name" value="MEMBRANE-ASSOCIATED ZINC METALLOPROTEASE M50B"/>
    <property type="match status" value="1"/>
</dbReference>
<comment type="cofactor">
    <cofactor evidence="1">
        <name>Zn(2+)</name>
        <dbReference type="ChEBI" id="CHEBI:29105"/>
    </cofactor>
</comment>
<evidence type="ECO:0000256" key="12">
    <source>
        <dbReference type="SAM" id="Phobius"/>
    </source>
</evidence>
<keyword evidence="11 12" id="KW-0472">Membrane</keyword>
<feature type="transmembrane region" description="Helical" evidence="12">
    <location>
        <begin position="109"/>
        <end position="129"/>
    </location>
</feature>
<evidence type="ECO:0000313" key="15">
    <source>
        <dbReference type="Proteomes" id="UP000567246"/>
    </source>
</evidence>
<dbReference type="GO" id="GO:0046872">
    <property type="term" value="F:metal ion binding"/>
    <property type="evidence" value="ECO:0007669"/>
    <property type="project" value="UniProtKB-KW"/>
</dbReference>
<reference evidence="14 15" key="1">
    <citation type="submission" date="2020-08" db="EMBL/GenBank/DDBJ databases">
        <title>Sequencing the genomes of 1000 actinobacteria strains.</title>
        <authorList>
            <person name="Klenk H.-P."/>
        </authorList>
    </citation>
    <scope>NUCLEOTIDE SEQUENCE [LARGE SCALE GENOMIC DNA]</scope>
    <source>
        <strain evidence="14 15">DSM 17945</strain>
    </source>
</reference>
<dbReference type="EMBL" id="JACHMW010000001">
    <property type="protein sequence ID" value="MBB5848125.1"/>
    <property type="molecule type" value="Genomic_DNA"/>
</dbReference>
<evidence type="ECO:0000256" key="1">
    <source>
        <dbReference type="ARBA" id="ARBA00001947"/>
    </source>
</evidence>
<dbReference type="GO" id="GO:0016020">
    <property type="term" value="C:membrane"/>
    <property type="evidence" value="ECO:0007669"/>
    <property type="project" value="UniProtKB-SubCell"/>
</dbReference>
<name>A0A7W9JHQ3_9MICC</name>
<accession>A0A7W9JHQ3</accession>
<dbReference type="Proteomes" id="UP000567246">
    <property type="component" value="Unassembled WGS sequence"/>
</dbReference>
<evidence type="ECO:0000256" key="2">
    <source>
        <dbReference type="ARBA" id="ARBA00004141"/>
    </source>
</evidence>
<evidence type="ECO:0000256" key="7">
    <source>
        <dbReference type="ARBA" id="ARBA00022801"/>
    </source>
</evidence>
<keyword evidence="15" id="KW-1185">Reference proteome</keyword>
<comment type="caution">
    <text evidence="14">The sequence shown here is derived from an EMBL/GenBank/DDBJ whole genome shotgun (WGS) entry which is preliminary data.</text>
</comment>
<feature type="transmembrane region" description="Helical" evidence="12">
    <location>
        <begin position="141"/>
        <end position="162"/>
    </location>
</feature>
<feature type="transmembrane region" description="Helical" evidence="12">
    <location>
        <begin position="193"/>
        <end position="213"/>
    </location>
</feature>
<feature type="transmembrane region" description="Helical" evidence="12">
    <location>
        <begin position="12"/>
        <end position="40"/>
    </location>
</feature>
<sequence length="380" mass="38539">MSGAAARRTGSLRLGSVAGAPVLLSWTWLLIAAAIVLAFGPQIRRALPELGAGAYGVALGYAVLLALSVLVHEVAHALAGRAAGQRAEEIALTLWGGHTQFRGAHAGPLGMVFTAMAGPAANLALAGLAHLAARAVDGPSVAALLLDVTVWANLLLAAFNALPGAPLDGGRMVESAVWAATGSRDRGVEASGWAGRVISAAIIAAALLAPLLQGRTPDVLFTVLLIWAALTLWRGAGDAVARGRWGRRLAGLRLADLELAAVAVPEHLSVAEALAHADGGRRAAVAVDGAGLPRGVLDLTAVGRLDAAARAGTPVAAAAVALAPQAVLEREALPEAGPELAAVLADPETPVWVLTDARGLVRSVVPRERILAAVHATRRP</sequence>
<evidence type="ECO:0000259" key="13">
    <source>
        <dbReference type="Pfam" id="PF02163"/>
    </source>
</evidence>
<evidence type="ECO:0000256" key="9">
    <source>
        <dbReference type="ARBA" id="ARBA00022989"/>
    </source>
</evidence>
<keyword evidence="9 12" id="KW-1133">Transmembrane helix</keyword>
<feature type="domain" description="Peptidase M50" evidence="13">
    <location>
        <begin position="145"/>
        <end position="183"/>
    </location>
</feature>
<feature type="transmembrane region" description="Helical" evidence="12">
    <location>
        <begin position="219"/>
        <end position="237"/>
    </location>
</feature>
<feature type="transmembrane region" description="Helical" evidence="12">
    <location>
        <begin position="52"/>
        <end position="71"/>
    </location>
</feature>
<comment type="subcellular location">
    <subcellularLocation>
        <location evidence="2">Membrane</location>
        <topology evidence="2">Multi-pass membrane protein</topology>
    </subcellularLocation>
</comment>
<dbReference type="PANTHER" id="PTHR39188:SF3">
    <property type="entry name" value="STAGE IV SPORULATION PROTEIN FB"/>
    <property type="match status" value="1"/>
</dbReference>
<proteinExistence type="inferred from homology"/>
<evidence type="ECO:0000256" key="10">
    <source>
        <dbReference type="ARBA" id="ARBA00023049"/>
    </source>
</evidence>
<feature type="domain" description="Peptidase M50" evidence="13">
    <location>
        <begin position="62"/>
        <end position="132"/>
    </location>
</feature>
<keyword evidence="10" id="KW-0482">Metalloprotease</keyword>
<comment type="similarity">
    <text evidence="3">Belongs to the peptidase M50B family.</text>
</comment>
<dbReference type="RefSeq" id="WP_184170923.1">
    <property type="nucleotide sequence ID" value="NZ_BAABAG010000016.1"/>
</dbReference>
<dbReference type="InterPro" id="IPR008915">
    <property type="entry name" value="Peptidase_M50"/>
</dbReference>
<keyword evidence="8" id="KW-0862">Zinc</keyword>
<keyword evidence="5 12" id="KW-0812">Transmembrane</keyword>
<evidence type="ECO:0000256" key="11">
    <source>
        <dbReference type="ARBA" id="ARBA00023136"/>
    </source>
</evidence>
<keyword evidence="4 14" id="KW-0645">Protease</keyword>
<keyword evidence="7" id="KW-0378">Hydrolase</keyword>
<gene>
    <name evidence="14" type="ORF">HDA33_000689</name>
</gene>
<evidence type="ECO:0000256" key="6">
    <source>
        <dbReference type="ARBA" id="ARBA00022723"/>
    </source>
</evidence>